<proteinExistence type="predicted"/>
<feature type="transmembrane region" description="Helical" evidence="1">
    <location>
        <begin position="12"/>
        <end position="31"/>
    </location>
</feature>
<reference evidence="2 3" key="1">
    <citation type="journal article" date="2019" name="Int. J. Syst. Evol. Microbiol.">
        <title>The Global Catalogue of Microorganisms (GCM) 10K type strain sequencing project: providing services to taxonomists for standard genome sequencing and annotation.</title>
        <authorList>
            <consortium name="The Broad Institute Genomics Platform"/>
            <consortium name="The Broad Institute Genome Sequencing Center for Infectious Disease"/>
            <person name="Wu L."/>
            <person name="Ma J."/>
        </authorList>
    </citation>
    <scope>NUCLEOTIDE SEQUENCE [LARGE SCALE GENOMIC DNA]</scope>
    <source>
        <strain evidence="2 3">JCM 15089</strain>
    </source>
</reference>
<evidence type="ECO:0000313" key="2">
    <source>
        <dbReference type="EMBL" id="GAA0564700.1"/>
    </source>
</evidence>
<gene>
    <name evidence="2" type="ORF">GCM10008942_11330</name>
</gene>
<evidence type="ECO:0000313" key="3">
    <source>
        <dbReference type="Proteomes" id="UP001499951"/>
    </source>
</evidence>
<feature type="transmembrane region" description="Helical" evidence="1">
    <location>
        <begin position="62"/>
        <end position="82"/>
    </location>
</feature>
<dbReference type="Proteomes" id="UP001499951">
    <property type="component" value="Unassembled WGS sequence"/>
</dbReference>
<keyword evidence="1" id="KW-1133">Transmembrane helix</keyword>
<feature type="transmembrane region" description="Helical" evidence="1">
    <location>
        <begin position="88"/>
        <end position="106"/>
    </location>
</feature>
<evidence type="ECO:0000256" key="1">
    <source>
        <dbReference type="SAM" id="Phobius"/>
    </source>
</evidence>
<dbReference type="EMBL" id="BAAADD010000003">
    <property type="protein sequence ID" value="GAA0564700.1"/>
    <property type="molecule type" value="Genomic_DNA"/>
</dbReference>
<feature type="transmembrane region" description="Helical" evidence="1">
    <location>
        <begin position="37"/>
        <end position="55"/>
    </location>
</feature>
<comment type="caution">
    <text evidence="2">The sequence shown here is derived from an EMBL/GenBank/DDBJ whole genome shotgun (WGS) entry which is preliminary data.</text>
</comment>
<name>A0ABN1EE65_9PROT</name>
<organism evidence="2 3">
    <name type="scientific">Rhizomicrobium electricum</name>
    <dbReference type="NCBI Taxonomy" id="480070"/>
    <lineage>
        <taxon>Bacteria</taxon>
        <taxon>Pseudomonadati</taxon>
        <taxon>Pseudomonadota</taxon>
        <taxon>Alphaproteobacteria</taxon>
        <taxon>Micropepsales</taxon>
        <taxon>Micropepsaceae</taxon>
        <taxon>Rhizomicrobium</taxon>
    </lineage>
</organism>
<keyword evidence="1" id="KW-0812">Transmembrane</keyword>
<protein>
    <submittedName>
        <fullName evidence="2">Uncharacterized protein</fullName>
    </submittedName>
</protein>
<keyword evidence="1" id="KW-0472">Membrane</keyword>
<keyword evidence="3" id="KW-1185">Reference proteome</keyword>
<accession>A0ABN1EE65</accession>
<sequence>MGPINTPQLARRIVRYCGIGWIALAAVNTLVLLLDGIYVGIFVTIFSIAAARACFEHSRTATSMVFGVLLFCAAVSILGVLMGGVGSGWLNALTVFIWLLVVLSAFRVVKAVKFLNDEDVREATEKPSLS</sequence>